<dbReference type="PANTHER" id="PTHR46825">
    <property type="entry name" value="D-ALANYL-D-ALANINE-CARBOXYPEPTIDASE/ENDOPEPTIDASE AMPH"/>
    <property type="match status" value="1"/>
</dbReference>
<evidence type="ECO:0000313" key="5">
    <source>
        <dbReference type="EMBL" id="EZH73829.1"/>
    </source>
</evidence>
<dbReference type="PROSITE" id="PS50005">
    <property type="entry name" value="TPR"/>
    <property type="match status" value="1"/>
</dbReference>
<dbReference type="Pfam" id="PF00144">
    <property type="entry name" value="Beta-lactamase"/>
    <property type="match status" value="1"/>
</dbReference>
<dbReference type="InterPro" id="IPR013105">
    <property type="entry name" value="TPR_2"/>
</dbReference>
<reference evidence="5 6" key="1">
    <citation type="submission" date="2014-04" db="EMBL/GenBank/DDBJ databases">
        <title>Aquimarina sp. 22II-S11-z7 Genome Sequencing.</title>
        <authorList>
            <person name="Lai Q."/>
        </authorList>
    </citation>
    <scope>NUCLEOTIDE SEQUENCE [LARGE SCALE GENOMIC DNA]</scope>
    <source>
        <strain evidence="5 6">22II-S11-z7</strain>
    </source>
</reference>
<feature type="repeat" description="TPR" evidence="3">
    <location>
        <begin position="435"/>
        <end position="468"/>
    </location>
</feature>
<dbReference type="InterPro" id="IPR011990">
    <property type="entry name" value="TPR-like_helical_dom_sf"/>
</dbReference>
<comment type="caution">
    <text evidence="5">The sequence shown here is derived from an EMBL/GenBank/DDBJ whole genome shotgun (WGS) entry which is preliminary data.</text>
</comment>
<dbReference type="RefSeq" id="WP_034242714.1">
    <property type="nucleotide sequence ID" value="NZ_AQRA01000005.1"/>
</dbReference>
<sequence>MNTRTIIFTGLLLTVLFTFSCSKKRNPEKETSNYNKKIDDYITHLIQADEIPGMAIAVIQNGQIIHKKNYGFANLAHKVPVTDSTLFRVYSTSKLITSVAIFQLIESGKLSLDDDINNFIDNLPDTWNEIKIKHLLSHSSGLPEYKDIENQVQLSDDQVLEIVTKKSIQFEKGSKYSYNQTNFWFLKLVVEKVTGKEFEKFVKENQFNSEDNKVVYASNSLLVIPNRVPKYQFNKKHNAYEISSFEAGERSLAGNGLNTNLESLINWNKKLDDNTLITSETKAQMITPFNFQNSDDLFGYSWGIFGPENKKYYGFPGGGVSAFMKFVDHDLTIIILSNGFKSRPVISNVITYVSGLVDSSLIRKERMLNEDIRLEFILNNYDDALKKYNQIKADNKEINFERALNTVGYHYLLDNKIDKALSIFKFYTKEYPNSANAFDSLGEAYFMNKQYKLAQQSYEESLRLNPDNKNALKMLDKIEKLN</sequence>
<dbReference type="AlphaFoldDB" id="A0A023BV66"/>
<organism evidence="5 6">
    <name type="scientific">Aquimarina atlantica</name>
    <dbReference type="NCBI Taxonomy" id="1317122"/>
    <lineage>
        <taxon>Bacteria</taxon>
        <taxon>Pseudomonadati</taxon>
        <taxon>Bacteroidota</taxon>
        <taxon>Flavobacteriia</taxon>
        <taxon>Flavobacteriales</taxon>
        <taxon>Flavobacteriaceae</taxon>
        <taxon>Aquimarina</taxon>
    </lineage>
</organism>
<gene>
    <name evidence="5" type="ORF">ATO12_18020</name>
</gene>
<name>A0A023BV66_9FLAO</name>
<dbReference type="InterPro" id="IPR050491">
    <property type="entry name" value="AmpC-like"/>
</dbReference>
<evidence type="ECO:0000259" key="4">
    <source>
        <dbReference type="Pfam" id="PF00144"/>
    </source>
</evidence>
<dbReference type="STRING" id="1317122.ATO12_18020"/>
<evidence type="ECO:0000313" key="6">
    <source>
        <dbReference type="Proteomes" id="UP000023541"/>
    </source>
</evidence>
<dbReference type="PROSITE" id="PS50293">
    <property type="entry name" value="TPR_REGION"/>
    <property type="match status" value="1"/>
</dbReference>
<dbReference type="SMART" id="SM00028">
    <property type="entry name" value="TPR"/>
    <property type="match status" value="2"/>
</dbReference>
<dbReference type="Gene3D" id="3.40.710.10">
    <property type="entry name" value="DD-peptidase/beta-lactamase superfamily"/>
    <property type="match status" value="1"/>
</dbReference>
<dbReference type="Pfam" id="PF07719">
    <property type="entry name" value="TPR_2"/>
    <property type="match status" value="1"/>
</dbReference>
<dbReference type="InterPro" id="IPR001466">
    <property type="entry name" value="Beta-lactam-related"/>
</dbReference>
<dbReference type="EMBL" id="AQRA01000005">
    <property type="protein sequence ID" value="EZH73829.1"/>
    <property type="molecule type" value="Genomic_DNA"/>
</dbReference>
<dbReference type="InterPro" id="IPR012338">
    <property type="entry name" value="Beta-lactam/transpept-like"/>
</dbReference>
<evidence type="ECO:0000256" key="3">
    <source>
        <dbReference type="PROSITE-ProRule" id="PRU00339"/>
    </source>
</evidence>
<accession>A0A023BV66</accession>
<dbReference type="PROSITE" id="PS51257">
    <property type="entry name" value="PROKAR_LIPOPROTEIN"/>
    <property type="match status" value="1"/>
</dbReference>
<feature type="domain" description="Beta-lactamase-related" evidence="4">
    <location>
        <begin position="38"/>
        <end position="342"/>
    </location>
</feature>
<keyword evidence="2 3" id="KW-0802">TPR repeat</keyword>
<dbReference type="eggNOG" id="COG1680">
    <property type="taxonomic scope" value="Bacteria"/>
</dbReference>
<dbReference type="OrthoDB" id="9793489at2"/>
<dbReference type="SUPFAM" id="SSF56601">
    <property type="entry name" value="beta-lactamase/transpeptidase-like"/>
    <property type="match status" value="1"/>
</dbReference>
<evidence type="ECO:0000256" key="2">
    <source>
        <dbReference type="ARBA" id="ARBA00022803"/>
    </source>
</evidence>
<keyword evidence="1" id="KW-0677">Repeat</keyword>
<proteinExistence type="predicted"/>
<dbReference type="eggNOG" id="COG0457">
    <property type="taxonomic scope" value="Bacteria"/>
</dbReference>
<dbReference type="Proteomes" id="UP000023541">
    <property type="component" value="Unassembled WGS sequence"/>
</dbReference>
<dbReference type="PANTHER" id="PTHR46825:SF9">
    <property type="entry name" value="BETA-LACTAMASE-RELATED DOMAIN-CONTAINING PROTEIN"/>
    <property type="match status" value="1"/>
</dbReference>
<dbReference type="SUPFAM" id="SSF48452">
    <property type="entry name" value="TPR-like"/>
    <property type="match status" value="1"/>
</dbReference>
<evidence type="ECO:0000256" key="1">
    <source>
        <dbReference type="ARBA" id="ARBA00022737"/>
    </source>
</evidence>
<protein>
    <recommendedName>
        <fullName evidence="4">Beta-lactamase-related domain-containing protein</fullName>
    </recommendedName>
</protein>
<keyword evidence="6" id="KW-1185">Reference proteome</keyword>
<dbReference type="InterPro" id="IPR019734">
    <property type="entry name" value="TPR_rpt"/>
</dbReference>
<dbReference type="Gene3D" id="1.25.40.10">
    <property type="entry name" value="Tetratricopeptide repeat domain"/>
    <property type="match status" value="1"/>
</dbReference>